<dbReference type="InterPro" id="IPR045155">
    <property type="entry name" value="Beta-lactam_cat"/>
</dbReference>
<dbReference type="Proteomes" id="UP000295444">
    <property type="component" value="Unassembled WGS sequence"/>
</dbReference>
<proteinExistence type="predicted"/>
<dbReference type="Gene3D" id="3.40.710.10">
    <property type="entry name" value="DD-peptidase/beta-lactamase superfamily"/>
    <property type="match status" value="1"/>
</dbReference>
<evidence type="ECO:0000259" key="2">
    <source>
        <dbReference type="Pfam" id="PF13354"/>
    </source>
</evidence>
<dbReference type="PANTHER" id="PTHR35333">
    <property type="entry name" value="BETA-LACTAMASE"/>
    <property type="match status" value="1"/>
</dbReference>
<dbReference type="GO" id="GO:0008800">
    <property type="term" value="F:beta-lactamase activity"/>
    <property type="evidence" value="ECO:0007669"/>
    <property type="project" value="InterPro"/>
</dbReference>
<dbReference type="EMBL" id="SNXZ01000003">
    <property type="protein sequence ID" value="TDP98045.1"/>
    <property type="molecule type" value="Genomic_DNA"/>
</dbReference>
<sequence>MAVDTMANRGNATVAVAHQLPTETATTTTTTVATHTSSKPKPKPTTSATKTKPSTARTPTKTAKSGAQFSPAAVSRAVQSVEPQAVTGAVVVDRQSGKTLLSVNSSHRFHSASLVKLLIAIDTLHSGAGAQERKDLAYMIKMSDDGTASQYWVRQGGASLVSREASRLGLHDTAPPTPAGQWGNTWVSPRDMVAIYQYILGMPAADRDLIVNAMAAAPEHASDGFDQWFGIPSGQRADWAIKQGWGSSSDSICLHSTGLVNTHWRYIVVVMTQHPLGTSLSTGTRATTAGVRAVAPLIN</sequence>
<reference evidence="3 4" key="1">
    <citation type="submission" date="2019-03" db="EMBL/GenBank/DDBJ databases">
        <title>Genomic Encyclopedia of Type Strains, Phase IV (KMG-IV): sequencing the most valuable type-strain genomes for metagenomic binning, comparative biology and taxonomic classification.</title>
        <authorList>
            <person name="Goeker M."/>
        </authorList>
    </citation>
    <scope>NUCLEOTIDE SEQUENCE [LARGE SCALE GENOMIC DNA]</scope>
    <source>
        <strain evidence="3 4">DSM 45361</strain>
    </source>
</reference>
<comment type="caution">
    <text evidence="3">The sequence shown here is derived from an EMBL/GenBank/DDBJ whole genome shotgun (WGS) entry which is preliminary data.</text>
</comment>
<dbReference type="PANTHER" id="PTHR35333:SF3">
    <property type="entry name" value="BETA-LACTAMASE-TYPE TRANSPEPTIDASE FOLD CONTAINING PROTEIN"/>
    <property type="match status" value="1"/>
</dbReference>
<feature type="domain" description="Beta-lactamase class A catalytic" evidence="2">
    <location>
        <begin position="136"/>
        <end position="272"/>
    </location>
</feature>
<evidence type="ECO:0000313" key="4">
    <source>
        <dbReference type="Proteomes" id="UP000295444"/>
    </source>
</evidence>
<accession>A0A4R6SFS4</accession>
<feature type="region of interest" description="Disordered" evidence="1">
    <location>
        <begin position="17"/>
        <end position="70"/>
    </location>
</feature>
<dbReference type="Pfam" id="PF13354">
    <property type="entry name" value="Beta-lactamase2"/>
    <property type="match status" value="1"/>
</dbReference>
<gene>
    <name evidence="3" type="ORF">EV186_1031025</name>
</gene>
<keyword evidence="4" id="KW-1185">Reference proteome</keyword>
<protein>
    <recommendedName>
        <fullName evidence="2">Beta-lactamase class A catalytic domain-containing protein</fullName>
    </recommendedName>
</protein>
<organism evidence="3 4">
    <name type="scientific">Labedaea rhizosphaerae</name>
    <dbReference type="NCBI Taxonomy" id="598644"/>
    <lineage>
        <taxon>Bacteria</taxon>
        <taxon>Bacillati</taxon>
        <taxon>Actinomycetota</taxon>
        <taxon>Actinomycetes</taxon>
        <taxon>Pseudonocardiales</taxon>
        <taxon>Pseudonocardiaceae</taxon>
        <taxon>Labedaea</taxon>
    </lineage>
</organism>
<dbReference type="GO" id="GO:0030655">
    <property type="term" value="P:beta-lactam antibiotic catabolic process"/>
    <property type="evidence" value="ECO:0007669"/>
    <property type="project" value="InterPro"/>
</dbReference>
<evidence type="ECO:0000256" key="1">
    <source>
        <dbReference type="SAM" id="MobiDB-lite"/>
    </source>
</evidence>
<dbReference type="SUPFAM" id="SSF56601">
    <property type="entry name" value="beta-lactamase/transpeptidase-like"/>
    <property type="match status" value="1"/>
</dbReference>
<dbReference type="GO" id="GO:0046677">
    <property type="term" value="P:response to antibiotic"/>
    <property type="evidence" value="ECO:0007669"/>
    <property type="project" value="InterPro"/>
</dbReference>
<dbReference type="AlphaFoldDB" id="A0A4R6SFS4"/>
<dbReference type="InterPro" id="IPR012338">
    <property type="entry name" value="Beta-lactam/transpept-like"/>
</dbReference>
<name>A0A4R6SFS4_LABRH</name>
<evidence type="ECO:0000313" key="3">
    <source>
        <dbReference type="EMBL" id="TDP98045.1"/>
    </source>
</evidence>
<feature type="compositionally biased region" description="Low complexity" evidence="1">
    <location>
        <begin position="22"/>
        <end position="65"/>
    </location>
</feature>
<dbReference type="InterPro" id="IPR000871">
    <property type="entry name" value="Beta-lactam_class-A"/>
</dbReference>